<evidence type="ECO:0000313" key="2">
    <source>
        <dbReference type="Proteomes" id="UP001364617"/>
    </source>
</evidence>
<sequence length="79" mass="9115">MRLLEGAVFLDSTLIRLYRPAVHQTDHTAYSLPSNPDCKIELQPQLSRPAPDDQVFRVSRHYRQAGATLLHDQDWTPLF</sequence>
<gene>
    <name evidence="1" type="ORF">R3I93_011732</name>
</gene>
<accession>A0AAN9CWT1</accession>
<reference evidence="1 2" key="1">
    <citation type="submission" date="2024-02" db="EMBL/GenBank/DDBJ databases">
        <title>Chromosome-level genome assembly of the Eurasian Minnow (Phoxinus phoxinus).</title>
        <authorList>
            <person name="Oriowo T.O."/>
            <person name="Martin S."/>
            <person name="Stange M."/>
            <person name="Chrysostomakis Y."/>
            <person name="Brown T."/>
            <person name="Winkler S."/>
            <person name="Kukowka S."/>
            <person name="Myers E.W."/>
            <person name="Bohne A."/>
        </authorList>
    </citation>
    <scope>NUCLEOTIDE SEQUENCE [LARGE SCALE GENOMIC DNA]</scope>
    <source>
        <strain evidence="1">ZFMK-TIS-60720</strain>
        <tissue evidence="1">Whole Organism</tissue>
    </source>
</reference>
<organism evidence="1 2">
    <name type="scientific">Phoxinus phoxinus</name>
    <name type="common">Eurasian minnow</name>
    <dbReference type="NCBI Taxonomy" id="58324"/>
    <lineage>
        <taxon>Eukaryota</taxon>
        <taxon>Metazoa</taxon>
        <taxon>Chordata</taxon>
        <taxon>Craniata</taxon>
        <taxon>Vertebrata</taxon>
        <taxon>Euteleostomi</taxon>
        <taxon>Actinopterygii</taxon>
        <taxon>Neopterygii</taxon>
        <taxon>Teleostei</taxon>
        <taxon>Ostariophysi</taxon>
        <taxon>Cypriniformes</taxon>
        <taxon>Leuciscidae</taxon>
        <taxon>Phoxininae</taxon>
        <taxon>Phoxinus</taxon>
    </lineage>
</organism>
<dbReference type="AlphaFoldDB" id="A0AAN9CWT1"/>
<proteinExistence type="predicted"/>
<dbReference type="Proteomes" id="UP001364617">
    <property type="component" value="Unassembled WGS sequence"/>
</dbReference>
<evidence type="ECO:0000313" key="1">
    <source>
        <dbReference type="EMBL" id="KAK7150581.1"/>
    </source>
</evidence>
<protein>
    <submittedName>
        <fullName evidence="1">Uncharacterized protein</fullName>
    </submittedName>
</protein>
<name>A0AAN9CWT1_9TELE</name>
<comment type="caution">
    <text evidence="1">The sequence shown here is derived from an EMBL/GenBank/DDBJ whole genome shotgun (WGS) entry which is preliminary data.</text>
</comment>
<keyword evidence="2" id="KW-1185">Reference proteome</keyword>
<dbReference type="EMBL" id="JAYKXH010000012">
    <property type="protein sequence ID" value="KAK7150581.1"/>
    <property type="molecule type" value="Genomic_DNA"/>
</dbReference>